<feature type="compositionally biased region" description="Acidic residues" evidence="1">
    <location>
        <begin position="229"/>
        <end position="239"/>
    </location>
</feature>
<feature type="signal peptide" evidence="2">
    <location>
        <begin position="1"/>
        <end position="20"/>
    </location>
</feature>
<dbReference type="RefSeq" id="WP_021720743.1">
    <property type="nucleotide sequence ID" value="NZ_FR892812.1"/>
</dbReference>
<feature type="compositionally biased region" description="Basic and acidic residues" evidence="1">
    <location>
        <begin position="53"/>
        <end position="62"/>
    </location>
</feature>
<feature type="region of interest" description="Disordered" evidence="1">
    <location>
        <begin position="45"/>
        <end position="64"/>
    </location>
</feature>
<gene>
    <name evidence="4" type="ORF">BN587_01704</name>
</gene>
<evidence type="ECO:0000256" key="1">
    <source>
        <dbReference type="SAM" id="MobiDB-lite"/>
    </source>
</evidence>
<dbReference type="EMBL" id="CBGL010000017">
    <property type="protein sequence ID" value="CDD09894.1"/>
    <property type="molecule type" value="Genomic_DNA"/>
</dbReference>
<dbReference type="PROSITE" id="PS50041">
    <property type="entry name" value="C_TYPE_LECTIN_2"/>
    <property type="match status" value="1"/>
</dbReference>
<name>R6WSG5_9FIRM</name>
<dbReference type="HOGENOM" id="CLU_1160233_0_0_9"/>
<evidence type="ECO:0000256" key="2">
    <source>
        <dbReference type="SAM" id="SignalP"/>
    </source>
</evidence>
<dbReference type="InterPro" id="IPR016186">
    <property type="entry name" value="C-type_lectin-like/link_sf"/>
</dbReference>
<accession>R6WSG5</accession>
<dbReference type="Proteomes" id="UP000014937">
    <property type="component" value="Unassembled WGS sequence"/>
</dbReference>
<dbReference type="InterPro" id="IPR001304">
    <property type="entry name" value="C-type_lectin-like"/>
</dbReference>
<keyword evidence="2" id="KW-0732">Signal</keyword>
<feature type="region of interest" description="Disordered" evidence="1">
    <location>
        <begin position="210"/>
        <end position="239"/>
    </location>
</feature>
<evidence type="ECO:0000259" key="3">
    <source>
        <dbReference type="PROSITE" id="PS50041"/>
    </source>
</evidence>
<sequence>MKKICGILLVLTLTTSSFYATPADAFDWGNFGNKILRSVGISNGGHSSKPKIAKKDKTKPSESKPTILANNRMYQIVDLRSGYKKAELYADRVGGHLAIIDSKEKSRMLYDFMVSQGYDSAYFGLTDEDLNGNWVLPNGQKPKFTNWHSGQPTKEESNERYAMLYRKYKNATWKAGSFSPLLENSNTTAFIIEWDKEVKPQEYKEKIVRKEAPADGGYYEPSWGNSSYEEPDYEEEISG</sequence>
<organism evidence="4">
    <name type="scientific">Phascolarctobacterium succinatutens CAG:287</name>
    <dbReference type="NCBI Taxonomy" id="1263101"/>
    <lineage>
        <taxon>Bacteria</taxon>
        <taxon>Bacillati</taxon>
        <taxon>Bacillota</taxon>
        <taxon>Negativicutes</taxon>
        <taxon>Acidaminococcales</taxon>
        <taxon>Acidaminococcaceae</taxon>
        <taxon>Phascolarctobacterium</taxon>
    </lineage>
</organism>
<proteinExistence type="predicted"/>
<feature type="chain" id="PRO_5039557711" evidence="2">
    <location>
        <begin position="21"/>
        <end position="239"/>
    </location>
</feature>
<feature type="domain" description="C-type lectin" evidence="3">
    <location>
        <begin position="69"/>
        <end position="174"/>
    </location>
</feature>
<dbReference type="SUPFAM" id="SSF56436">
    <property type="entry name" value="C-type lectin-like"/>
    <property type="match status" value="1"/>
</dbReference>
<dbReference type="InterPro" id="IPR016187">
    <property type="entry name" value="CTDL_fold"/>
</dbReference>
<dbReference type="AlphaFoldDB" id="R6WSG5"/>
<protein>
    <submittedName>
        <fullName evidence="4">von Willebrand factor type A domain protein</fullName>
    </submittedName>
</protein>
<reference evidence="4" key="1">
    <citation type="submission" date="2012-11" db="EMBL/GenBank/DDBJ databases">
        <title>Dependencies among metagenomic species, viruses, plasmids and units of genetic variation.</title>
        <authorList>
            <person name="Nielsen H.B."/>
            <person name="Almeida M."/>
            <person name="Juncker A.S."/>
            <person name="Rasmussen S."/>
            <person name="Li J."/>
            <person name="Sunagawa S."/>
            <person name="Plichta D."/>
            <person name="Gautier L."/>
            <person name="Le Chatelier E."/>
            <person name="Peletier E."/>
            <person name="Bonde I."/>
            <person name="Nielsen T."/>
            <person name="Manichanh C."/>
            <person name="Arumugam M."/>
            <person name="Batto J."/>
            <person name="Santos M.B.Q.D."/>
            <person name="Blom N."/>
            <person name="Borruel N."/>
            <person name="Burgdorf K.S."/>
            <person name="Boumezbeur F."/>
            <person name="Casellas F."/>
            <person name="Dore J."/>
            <person name="Guarner F."/>
            <person name="Hansen T."/>
            <person name="Hildebrand F."/>
            <person name="Kaas R.S."/>
            <person name="Kennedy S."/>
            <person name="Kristiansen K."/>
            <person name="Kultima J.R."/>
            <person name="Leonard P."/>
            <person name="Levenez F."/>
            <person name="Lund O."/>
            <person name="Moumen B."/>
            <person name="Le Paslier D."/>
            <person name="Pons N."/>
            <person name="Pedersen O."/>
            <person name="Prifti E."/>
            <person name="Qin J."/>
            <person name="Raes J."/>
            <person name="Tap J."/>
            <person name="Tims S."/>
            <person name="Ussery D.W."/>
            <person name="Yamada T."/>
            <person name="MetaHit consortium"/>
            <person name="Renault P."/>
            <person name="Sicheritz-Ponten T."/>
            <person name="Bork P."/>
            <person name="Wang J."/>
            <person name="Brunak S."/>
            <person name="Ehrlich S.D."/>
        </authorList>
    </citation>
    <scope>NUCLEOTIDE SEQUENCE [LARGE SCALE GENOMIC DNA]</scope>
</reference>
<evidence type="ECO:0000313" key="4">
    <source>
        <dbReference type="EMBL" id="CDD09894.1"/>
    </source>
</evidence>
<dbReference type="Pfam" id="PF00059">
    <property type="entry name" value="Lectin_C"/>
    <property type="match status" value="1"/>
</dbReference>
<dbReference type="Gene3D" id="3.10.100.10">
    <property type="entry name" value="Mannose-Binding Protein A, subunit A"/>
    <property type="match status" value="1"/>
</dbReference>
<comment type="caution">
    <text evidence="4">The sequence shown here is derived from an EMBL/GenBank/DDBJ whole genome shotgun (WGS) entry which is preliminary data.</text>
</comment>